<dbReference type="GO" id="GO:0009103">
    <property type="term" value="P:lipopolysaccharide biosynthetic process"/>
    <property type="evidence" value="ECO:0007669"/>
    <property type="project" value="UniProtKB-ARBA"/>
</dbReference>
<feature type="transmembrane region" description="Helical" evidence="8">
    <location>
        <begin position="393"/>
        <end position="413"/>
    </location>
</feature>
<keyword evidence="5 8" id="KW-0812">Transmembrane</keyword>
<dbReference type="EMBL" id="CP002198">
    <property type="protein sequence ID" value="ADN14621.1"/>
    <property type="molecule type" value="Genomic_DNA"/>
</dbReference>
<dbReference type="AlphaFoldDB" id="E0UJY5"/>
<feature type="transmembrane region" description="Helical" evidence="8">
    <location>
        <begin position="117"/>
        <end position="137"/>
    </location>
</feature>
<dbReference type="OrthoDB" id="495800at2"/>
<reference evidence="11" key="1">
    <citation type="journal article" date="2011" name="MBio">
        <title>Novel metabolic attributes of the genus Cyanothece, comprising a group of unicellular nitrogen-fixing Cyanobacteria.</title>
        <authorList>
            <person name="Bandyopadhyay A."/>
            <person name="Elvitigala T."/>
            <person name="Welsh E."/>
            <person name="Stockel J."/>
            <person name="Liberton M."/>
            <person name="Min H."/>
            <person name="Sherman L.A."/>
            <person name="Pakrasi H.B."/>
        </authorList>
    </citation>
    <scope>NUCLEOTIDE SEQUENCE [LARGE SCALE GENOMIC DNA]</scope>
    <source>
        <strain evidence="11">PCC 7822</strain>
    </source>
</reference>
<keyword evidence="6 8" id="KW-1133">Transmembrane helix</keyword>
<keyword evidence="7 8" id="KW-0472">Membrane</keyword>
<feature type="transmembrane region" description="Helical" evidence="8">
    <location>
        <begin position="144"/>
        <end position="163"/>
    </location>
</feature>
<evidence type="ECO:0000256" key="5">
    <source>
        <dbReference type="ARBA" id="ARBA00022692"/>
    </source>
</evidence>
<organism evidence="10 11">
    <name type="scientific">Gloeothece verrucosa (strain PCC 7822)</name>
    <name type="common">Cyanothece sp. (strain PCC 7822)</name>
    <dbReference type="NCBI Taxonomy" id="497965"/>
    <lineage>
        <taxon>Bacteria</taxon>
        <taxon>Bacillati</taxon>
        <taxon>Cyanobacteriota</taxon>
        <taxon>Cyanophyceae</taxon>
        <taxon>Oscillatoriophycideae</taxon>
        <taxon>Chroococcales</taxon>
        <taxon>Aphanothecaceae</taxon>
        <taxon>Gloeothece</taxon>
        <taxon>Gloeothece verrucosa</taxon>
    </lineage>
</organism>
<feature type="domain" description="Glycosyltransferase RgtA/B/C/D-like" evidence="9">
    <location>
        <begin position="94"/>
        <end position="259"/>
    </location>
</feature>
<dbReference type="STRING" id="497965.Cyan7822_2653"/>
<evidence type="ECO:0000256" key="1">
    <source>
        <dbReference type="ARBA" id="ARBA00004651"/>
    </source>
</evidence>
<feature type="transmembrane region" description="Helical" evidence="8">
    <location>
        <begin position="241"/>
        <end position="263"/>
    </location>
</feature>
<name>E0UJY5_GLOV7</name>
<feature type="transmembrane region" description="Helical" evidence="8">
    <location>
        <begin position="169"/>
        <end position="188"/>
    </location>
</feature>
<evidence type="ECO:0000256" key="2">
    <source>
        <dbReference type="ARBA" id="ARBA00022475"/>
    </source>
</evidence>
<feature type="transmembrane region" description="Helical" evidence="8">
    <location>
        <begin position="308"/>
        <end position="328"/>
    </location>
</feature>
<dbReference type="RefSeq" id="WP_013322726.1">
    <property type="nucleotide sequence ID" value="NC_014501.1"/>
</dbReference>
<dbReference type="Proteomes" id="UP000008206">
    <property type="component" value="Chromosome"/>
</dbReference>
<evidence type="ECO:0000256" key="8">
    <source>
        <dbReference type="SAM" id="Phobius"/>
    </source>
</evidence>
<evidence type="ECO:0000256" key="3">
    <source>
        <dbReference type="ARBA" id="ARBA00022676"/>
    </source>
</evidence>
<evidence type="ECO:0000256" key="6">
    <source>
        <dbReference type="ARBA" id="ARBA00022989"/>
    </source>
</evidence>
<keyword evidence="11" id="KW-1185">Reference proteome</keyword>
<protein>
    <recommendedName>
        <fullName evidence="9">Glycosyltransferase RgtA/B/C/D-like domain-containing protein</fullName>
    </recommendedName>
</protein>
<dbReference type="GO" id="GO:0005886">
    <property type="term" value="C:plasma membrane"/>
    <property type="evidence" value="ECO:0007669"/>
    <property type="project" value="UniProtKB-SubCell"/>
</dbReference>
<dbReference type="Pfam" id="PF13231">
    <property type="entry name" value="PMT_2"/>
    <property type="match status" value="1"/>
</dbReference>
<dbReference type="KEGG" id="cyj:Cyan7822_2653"/>
<sequence>MTNKLDHKFWNYGLILIILTLGIFFRFVNLDKKVYWHDEVYTKLHIAGYTYNEWQPVLFNGQIQSIENLQKYQRLTPQKGLYDTLKSLAIDDPHHPPFYYIICRFWVQQFGNSITTIRSLSACLSLLALPAIYWLCLELFSSQSVGEVAVCLLAISPLFVLYAQEAREYSLLIVIILVSSGAFLRAIRLTSSTSHTILSWGLYTLTLIMGLYTSLTTLLLILIQGLYLLIREPIRLTQTGISYLISVIASGLIFLPWIIVLITNYEKYQSANLWMKFIKIPSRLLFEFLGLNISRIFVDLGGEFENPLIWVVMGIILIVVGWGLWILYRTTSVKIWGFIFTLISVPILSLLLPDLLWGGVRSLSSRYLFFSWLGILLTVAYLLTTLAHQKRKIWPVMATIVFSAGIISCAVNAQSNTSWMKVISYSLPQVANIINQSSNPLLVGNQSSYNPGNLIALSYLLKPEAKFQLLSDEKTYIIPKGYRNIFLLSPSEQLSEKLEKSAGVKLEFVLGDNHLWLWKVKFLGLTPFK</sequence>
<feature type="transmembrane region" description="Helical" evidence="8">
    <location>
        <begin position="200"/>
        <end position="229"/>
    </location>
</feature>
<dbReference type="InterPro" id="IPR050297">
    <property type="entry name" value="LipidA_mod_glycosyltrf_83"/>
</dbReference>
<dbReference type="InterPro" id="IPR038731">
    <property type="entry name" value="RgtA/B/C-like"/>
</dbReference>
<feature type="transmembrane region" description="Helical" evidence="8">
    <location>
        <begin position="9"/>
        <end position="28"/>
    </location>
</feature>
<feature type="transmembrane region" description="Helical" evidence="8">
    <location>
        <begin position="335"/>
        <end position="355"/>
    </location>
</feature>
<dbReference type="PANTHER" id="PTHR33908:SF11">
    <property type="entry name" value="MEMBRANE PROTEIN"/>
    <property type="match status" value="1"/>
</dbReference>
<gene>
    <name evidence="10" type="ordered locus">Cyan7822_2653</name>
</gene>
<feature type="transmembrane region" description="Helical" evidence="8">
    <location>
        <begin position="367"/>
        <end position="386"/>
    </location>
</feature>
<proteinExistence type="predicted"/>
<dbReference type="HOGENOM" id="CLU_037292_0_0_3"/>
<keyword evidence="2" id="KW-1003">Cell membrane</keyword>
<evidence type="ECO:0000256" key="7">
    <source>
        <dbReference type="ARBA" id="ARBA00023136"/>
    </source>
</evidence>
<evidence type="ECO:0000313" key="10">
    <source>
        <dbReference type="EMBL" id="ADN14621.1"/>
    </source>
</evidence>
<evidence type="ECO:0000313" key="11">
    <source>
        <dbReference type="Proteomes" id="UP000008206"/>
    </source>
</evidence>
<dbReference type="PANTHER" id="PTHR33908">
    <property type="entry name" value="MANNOSYLTRANSFERASE YKCB-RELATED"/>
    <property type="match status" value="1"/>
</dbReference>
<dbReference type="eggNOG" id="COG5305">
    <property type="taxonomic scope" value="Bacteria"/>
</dbReference>
<evidence type="ECO:0000259" key="9">
    <source>
        <dbReference type="Pfam" id="PF13231"/>
    </source>
</evidence>
<accession>E0UJY5</accession>
<evidence type="ECO:0000256" key="4">
    <source>
        <dbReference type="ARBA" id="ARBA00022679"/>
    </source>
</evidence>
<keyword evidence="3" id="KW-0328">Glycosyltransferase</keyword>
<keyword evidence="4" id="KW-0808">Transferase</keyword>
<comment type="subcellular location">
    <subcellularLocation>
        <location evidence="1">Cell membrane</location>
        <topology evidence="1">Multi-pass membrane protein</topology>
    </subcellularLocation>
</comment>
<dbReference type="GO" id="GO:0016763">
    <property type="term" value="F:pentosyltransferase activity"/>
    <property type="evidence" value="ECO:0007669"/>
    <property type="project" value="TreeGrafter"/>
</dbReference>